<evidence type="ECO:0000256" key="2">
    <source>
        <dbReference type="SAM" id="SignalP"/>
    </source>
</evidence>
<keyword evidence="5" id="KW-0326">Glycosidase</keyword>
<dbReference type="PANTHER" id="PTHR40446:SF2">
    <property type="entry name" value="N-ACETYLGLUCOSAMINE-1-PHOSPHODIESTER ALPHA-N-ACETYLGLUCOSAMINIDASE"/>
    <property type="match status" value="1"/>
</dbReference>
<keyword evidence="2" id="KW-0732">Signal</keyword>
<dbReference type="InterPro" id="IPR007730">
    <property type="entry name" value="SPOR-like_dom"/>
</dbReference>
<feature type="signal peptide" evidence="2">
    <location>
        <begin position="1"/>
        <end position="24"/>
    </location>
</feature>
<sequence length="538" mass="55875">MRTRTVAVATASALTVALGSSLLAAGAEPGTGPGNGPGSGTSAASLFGGSLPLSTEPVTTTVAPGVTVTALELGRKDADDVWTVHVYLPGSPDGPLATANTALGERAIADRVFAAVAAAGFEPRLQAVERPEFADYPGGLLGWTVRVGRYPTEAEARSTLNRLRAAGFTGGTRYTAQDGTDPRAPQRVHVMRIDFDEFSGTVDTDFGPALNGTETLTDLIDATGALAGVNAQWFYNKAPGGLYVVDGKLIGSATQGRGAVRIERGGRRLDVDAYTASVTVHVRGASMPVDGVNRLPGEIWNCGGLGGDQPTEHPQHDLKCTDDSELVRFTPDWGPATPAGPGVEAVLDARGTVLAVHETRGTTFPAGGSTLQATGELADRLRAGVAVGDRLRIVEDVRDSRGRRVPLTRDTTILQVGPTLVDDGEVFVNGYADGLVREGADQTFTYNWAVRSNPRSMIGMDGEGRLMLVVVDGRQAGVSEGLSVEAAAELMHLLGAEEAMNLDGGGSSVMATAEDGILNRPSDASGQRSLGNVVLVRP</sequence>
<dbReference type="EMBL" id="SMLB01000006">
    <property type="protein sequence ID" value="TDD71235.1"/>
    <property type="molecule type" value="Genomic_DNA"/>
</dbReference>
<dbReference type="InterPro" id="IPR018711">
    <property type="entry name" value="NAGPA"/>
</dbReference>
<dbReference type="OrthoDB" id="9809781at2"/>
<organism evidence="5 6">
    <name type="scientific">Jiangella aurantiaca</name>
    <dbReference type="NCBI Taxonomy" id="2530373"/>
    <lineage>
        <taxon>Bacteria</taxon>
        <taxon>Bacillati</taxon>
        <taxon>Actinomycetota</taxon>
        <taxon>Actinomycetes</taxon>
        <taxon>Jiangellales</taxon>
        <taxon>Jiangellaceae</taxon>
        <taxon>Jiangella</taxon>
    </lineage>
</organism>
<dbReference type="Proteomes" id="UP000295217">
    <property type="component" value="Unassembled WGS sequence"/>
</dbReference>
<evidence type="ECO:0000313" key="5">
    <source>
        <dbReference type="EMBL" id="TDD71235.1"/>
    </source>
</evidence>
<keyword evidence="6" id="KW-1185">Reference proteome</keyword>
<proteinExistence type="predicted"/>
<dbReference type="PANTHER" id="PTHR40446">
    <property type="entry name" value="N-ACETYLGLUCOSAMINE-1-PHOSPHODIESTER ALPHA-N-ACETYLGLUCOSAMINIDASE"/>
    <property type="match status" value="1"/>
</dbReference>
<dbReference type="GO" id="GO:0042834">
    <property type="term" value="F:peptidoglycan binding"/>
    <property type="evidence" value="ECO:0007669"/>
    <property type="project" value="InterPro"/>
</dbReference>
<dbReference type="Pfam" id="PF05036">
    <property type="entry name" value="SPOR"/>
    <property type="match status" value="1"/>
</dbReference>
<feature type="domain" description="Phosphodiester glycosidase" evidence="4">
    <location>
        <begin position="351"/>
        <end position="536"/>
    </location>
</feature>
<name>A0A4R5AHR8_9ACTN</name>
<evidence type="ECO:0000256" key="1">
    <source>
        <dbReference type="SAM" id="MobiDB-lite"/>
    </source>
</evidence>
<feature type="chain" id="PRO_5038435199" evidence="2">
    <location>
        <begin position="25"/>
        <end position="538"/>
    </location>
</feature>
<dbReference type="Pfam" id="PF09992">
    <property type="entry name" value="NAGPA"/>
    <property type="match status" value="1"/>
</dbReference>
<dbReference type="AlphaFoldDB" id="A0A4R5AHR8"/>
<accession>A0A4R5AHR8</accession>
<feature type="domain" description="SPOR" evidence="3">
    <location>
        <begin position="102"/>
        <end position="169"/>
    </location>
</feature>
<dbReference type="InterPro" id="IPR036680">
    <property type="entry name" value="SPOR-like_sf"/>
</dbReference>
<evidence type="ECO:0000259" key="4">
    <source>
        <dbReference type="Pfam" id="PF09992"/>
    </source>
</evidence>
<dbReference type="GO" id="GO:0016798">
    <property type="term" value="F:hydrolase activity, acting on glycosyl bonds"/>
    <property type="evidence" value="ECO:0007669"/>
    <property type="project" value="UniProtKB-KW"/>
</dbReference>
<comment type="caution">
    <text evidence="5">The sequence shown here is derived from an EMBL/GenBank/DDBJ whole genome shotgun (WGS) entry which is preliminary data.</text>
</comment>
<keyword evidence="5" id="KW-0378">Hydrolase</keyword>
<dbReference type="Gene3D" id="3.30.70.1070">
    <property type="entry name" value="Sporulation related repeat"/>
    <property type="match status" value="1"/>
</dbReference>
<reference evidence="5 6" key="1">
    <citation type="submission" date="2019-02" db="EMBL/GenBank/DDBJ databases">
        <title>Draft genome sequences of novel Actinobacteria.</title>
        <authorList>
            <person name="Sahin N."/>
            <person name="Ay H."/>
            <person name="Saygin H."/>
        </authorList>
    </citation>
    <scope>NUCLEOTIDE SEQUENCE [LARGE SCALE GENOMIC DNA]</scope>
    <source>
        <strain evidence="5 6">8K307</strain>
    </source>
</reference>
<evidence type="ECO:0000313" key="6">
    <source>
        <dbReference type="Proteomes" id="UP000295217"/>
    </source>
</evidence>
<evidence type="ECO:0000259" key="3">
    <source>
        <dbReference type="Pfam" id="PF05036"/>
    </source>
</evidence>
<dbReference type="RefSeq" id="WP_132102301.1">
    <property type="nucleotide sequence ID" value="NZ_SMLB01000006.1"/>
</dbReference>
<feature type="region of interest" description="Disordered" evidence="1">
    <location>
        <begin position="518"/>
        <end position="538"/>
    </location>
</feature>
<gene>
    <name evidence="5" type="ORF">E1262_06365</name>
</gene>
<protein>
    <submittedName>
        <fullName evidence="5">Phosphodiester glycosidase family protein</fullName>
    </submittedName>
</protein>